<evidence type="ECO:0000259" key="3">
    <source>
        <dbReference type="PROSITE" id="PS50885"/>
    </source>
</evidence>
<dbReference type="InterPro" id="IPR050697">
    <property type="entry name" value="Adenylyl/Guanylyl_Cyclase_3/4"/>
</dbReference>
<dbReference type="InterPro" id="IPR029787">
    <property type="entry name" value="Nucleotide_cyclase"/>
</dbReference>
<dbReference type="InterPro" id="IPR001054">
    <property type="entry name" value="A/G_cyclase"/>
</dbReference>
<keyword evidence="1" id="KW-0472">Membrane</keyword>
<reference evidence="4 5" key="1">
    <citation type="submission" date="2021-02" db="EMBL/GenBank/DDBJ databases">
        <title>Activity-based single-cell genomes from oceanic crustal fluid captures similar information to metagenomic and metatranscriptomic surveys with orders of magnitude less sampling.</title>
        <authorList>
            <person name="D'Angelo T.S."/>
            <person name="Orcutt B.N."/>
        </authorList>
    </citation>
    <scope>NUCLEOTIDE SEQUENCE [LARGE SCALE GENOMIC DNA]</scope>
    <source>
        <strain evidence="4">AH-315-G07</strain>
    </source>
</reference>
<sequence length="385" mass="42561">MKLKHQLIISIGFIIFLGAILLFFIPRLLVVYDLEKADSEITQTIIQQGKIWKEKIAFPDHFDGAIIEKQELHAIINAAHNDIYNTIGKFSTNLLIIIAVVFCATIALIIIISNRITRPLTSLERATSGILEGNYIEVELPSSMVDCSEVAHLTKTFNNTIKGLQEKEKIRGLLNKVVSKEIAEEILNGGEIQLGGETRRVTVLFSDIRQFTAMTQEMPPQQIITLLNAYITRMSTVIDNNRGVIDKYVGDEIMALYGAPVAFDNHALHAINTAITMIDELKRWDVMREKSGQFSIDIGIGIHTGEVVAGNMGSTNRLNYTVLGSNVNLGARLCSAAAPMEILITTDTLNEPDVRKTIIVSEPRTIACKGFNKPVTVYSVLGTAH</sequence>
<gene>
    <name evidence="4" type="ORF">JYU14_03380</name>
</gene>
<dbReference type="PANTHER" id="PTHR43081:SF1">
    <property type="entry name" value="ADENYLATE CYCLASE, TERMINAL-DIFFERENTIATION SPECIFIC"/>
    <property type="match status" value="1"/>
</dbReference>
<feature type="domain" description="Guanylate cyclase" evidence="2">
    <location>
        <begin position="202"/>
        <end position="334"/>
    </location>
</feature>
<evidence type="ECO:0000259" key="2">
    <source>
        <dbReference type="PROSITE" id="PS50125"/>
    </source>
</evidence>
<dbReference type="PANTHER" id="PTHR43081">
    <property type="entry name" value="ADENYLATE CYCLASE, TERMINAL-DIFFERENTIATION SPECIFIC-RELATED"/>
    <property type="match status" value="1"/>
</dbReference>
<comment type="caution">
    <text evidence="4">The sequence shown here is derived from an EMBL/GenBank/DDBJ whole genome shotgun (WGS) entry which is preliminary data.</text>
</comment>
<organism evidence="4 5">
    <name type="scientific">Simkania negevensis</name>
    <dbReference type="NCBI Taxonomy" id="83561"/>
    <lineage>
        <taxon>Bacteria</taxon>
        <taxon>Pseudomonadati</taxon>
        <taxon>Chlamydiota</taxon>
        <taxon>Chlamydiia</taxon>
        <taxon>Parachlamydiales</taxon>
        <taxon>Simkaniaceae</taxon>
        <taxon>Simkania</taxon>
    </lineage>
</organism>
<dbReference type="SUPFAM" id="SSF55073">
    <property type="entry name" value="Nucleotide cyclase"/>
    <property type="match status" value="1"/>
</dbReference>
<keyword evidence="1" id="KW-1133">Transmembrane helix</keyword>
<keyword evidence="5" id="KW-1185">Reference proteome</keyword>
<accession>A0ABS3AQU7</accession>
<dbReference type="InterPro" id="IPR003660">
    <property type="entry name" value="HAMP_dom"/>
</dbReference>
<dbReference type="Gene3D" id="6.10.340.10">
    <property type="match status" value="1"/>
</dbReference>
<dbReference type="Gene3D" id="3.30.70.1230">
    <property type="entry name" value="Nucleotide cyclase"/>
    <property type="match status" value="1"/>
</dbReference>
<evidence type="ECO:0000256" key="1">
    <source>
        <dbReference type="SAM" id="Phobius"/>
    </source>
</evidence>
<keyword evidence="1" id="KW-0812">Transmembrane</keyword>
<protein>
    <recommendedName>
        <fullName evidence="6">Adenylate cyclase</fullName>
    </recommendedName>
</protein>
<dbReference type="PROSITE" id="PS50885">
    <property type="entry name" value="HAMP"/>
    <property type="match status" value="1"/>
</dbReference>
<feature type="transmembrane region" description="Helical" evidence="1">
    <location>
        <begin position="94"/>
        <end position="112"/>
    </location>
</feature>
<dbReference type="CDD" id="cd07302">
    <property type="entry name" value="CHD"/>
    <property type="match status" value="1"/>
</dbReference>
<feature type="domain" description="HAMP" evidence="3">
    <location>
        <begin position="114"/>
        <end position="169"/>
    </location>
</feature>
<dbReference type="EMBL" id="JAFITR010000065">
    <property type="protein sequence ID" value="MBN4067106.1"/>
    <property type="molecule type" value="Genomic_DNA"/>
</dbReference>
<feature type="transmembrane region" description="Helical" evidence="1">
    <location>
        <begin position="7"/>
        <end position="25"/>
    </location>
</feature>
<evidence type="ECO:0000313" key="5">
    <source>
        <dbReference type="Proteomes" id="UP000722121"/>
    </source>
</evidence>
<dbReference type="PROSITE" id="PS50125">
    <property type="entry name" value="GUANYLATE_CYCLASE_2"/>
    <property type="match status" value="1"/>
</dbReference>
<evidence type="ECO:0000313" key="4">
    <source>
        <dbReference type="EMBL" id="MBN4067106.1"/>
    </source>
</evidence>
<dbReference type="SMART" id="SM00044">
    <property type="entry name" value="CYCc"/>
    <property type="match status" value="1"/>
</dbReference>
<proteinExistence type="predicted"/>
<evidence type="ECO:0008006" key="6">
    <source>
        <dbReference type="Google" id="ProtNLM"/>
    </source>
</evidence>
<name>A0ABS3AQU7_9BACT</name>
<dbReference type="Proteomes" id="UP000722121">
    <property type="component" value="Unassembled WGS sequence"/>
</dbReference>
<dbReference type="Pfam" id="PF00211">
    <property type="entry name" value="Guanylate_cyc"/>
    <property type="match status" value="1"/>
</dbReference>